<dbReference type="AlphaFoldDB" id="A0A1G1TFL1"/>
<evidence type="ECO:0000313" key="2">
    <source>
        <dbReference type="Proteomes" id="UP000177506"/>
    </source>
</evidence>
<keyword evidence="2" id="KW-1185">Reference proteome</keyword>
<accession>A0A1G1TFL1</accession>
<dbReference type="Proteomes" id="UP000177506">
    <property type="component" value="Unassembled WGS sequence"/>
</dbReference>
<comment type="caution">
    <text evidence="1">The sequence shown here is derived from an EMBL/GenBank/DDBJ whole genome shotgun (WGS) entry which is preliminary data.</text>
</comment>
<sequence>MKCRFIFPLLLLTALALTTYPRLHRKLLHFQSHRAAEATTAALGPQLRDGDLIFCNFKDQTTCSWMR</sequence>
<gene>
    <name evidence="1" type="ORF">BEN49_08610</name>
</gene>
<evidence type="ECO:0000313" key="1">
    <source>
        <dbReference type="EMBL" id="OGX89660.1"/>
    </source>
</evidence>
<name>A0A1G1TFL1_9BACT</name>
<dbReference type="EMBL" id="MDZA01000266">
    <property type="protein sequence ID" value="OGX89660.1"/>
    <property type="molecule type" value="Genomic_DNA"/>
</dbReference>
<reference evidence="1 2" key="1">
    <citation type="submission" date="2016-08" db="EMBL/GenBank/DDBJ databases">
        <title>Hymenobacter coccineus sp. nov., Hymenobacter lapidarius sp. nov. and Hymenobacter glacialis sp. nov., isolated from Antarctic soil.</title>
        <authorList>
            <person name="Sedlacek I."/>
            <person name="Kralova S."/>
            <person name="Kyrova K."/>
            <person name="Maslanova I."/>
            <person name="Stankova E."/>
            <person name="Vrbovska V."/>
            <person name="Nemec M."/>
            <person name="Bartak M."/>
            <person name="Svec P."/>
            <person name="Busse H.-J."/>
            <person name="Pantucek R."/>
        </authorList>
    </citation>
    <scope>NUCLEOTIDE SEQUENCE [LARGE SCALE GENOMIC DNA]</scope>
    <source>
        <strain evidence="1 2">CCM 8649</strain>
    </source>
</reference>
<organism evidence="1 2">
    <name type="scientific">Hymenobacter coccineus</name>
    <dbReference type="NCBI Taxonomy" id="1908235"/>
    <lineage>
        <taxon>Bacteria</taxon>
        <taxon>Pseudomonadati</taxon>
        <taxon>Bacteroidota</taxon>
        <taxon>Cytophagia</taxon>
        <taxon>Cytophagales</taxon>
        <taxon>Hymenobacteraceae</taxon>
        <taxon>Hymenobacter</taxon>
    </lineage>
</organism>
<protein>
    <submittedName>
        <fullName evidence="1">Uncharacterized protein</fullName>
    </submittedName>
</protein>
<proteinExistence type="predicted"/>